<dbReference type="CDD" id="cd00779">
    <property type="entry name" value="ProRS_core_prok"/>
    <property type="match status" value="1"/>
</dbReference>
<evidence type="ECO:0000256" key="3">
    <source>
        <dbReference type="ARBA" id="ARBA00022598"/>
    </source>
</evidence>
<comment type="similarity">
    <text evidence="1">Belongs to the class-II aminoacyl-tRNA synthetase family.</text>
</comment>
<keyword evidence="3" id="KW-0436">Ligase</keyword>
<evidence type="ECO:0000256" key="6">
    <source>
        <dbReference type="ARBA" id="ARBA00022917"/>
    </source>
</evidence>
<dbReference type="InterPro" id="IPR002316">
    <property type="entry name" value="Pro-tRNA-ligase_IIa"/>
</dbReference>
<sequence>MSSQQLTAACLSGASRRMAVRSMTSYRCMSVQIHAAASIPSKIMPACRTTIYAHLIPSHPYSLAGSQMSTRNIVTVPNHGERCRLPPSVNDYARLSKLLLPTSKDSDPSANSASHDLLLRGGFIRQSSAGIYSYLPFGLRVLDKLEAIIDDEMQHIGGQKISLPCLLSSAPWKATGRWETTGPEMFKVKDRKNSEFLLSPTHEEEITSLVASLVSSHRQLPLRLYQIGRKYRDELRPRSGLLRAREFIMKDMYSFDSSEEAALDTYTLVQSAYHRILSRIGIPFVVAEADTGNIGGTRSHEYHFTSSVGEDTVLACSECGYIANEEKAIGVASSSTAEVVDVNFHKELEAHPVRESSVSCASRLVAKSPSLSIKYYKLQLQDTEERDLAVVYLSGRTINPLHLKKLPELADLCIKETVAKRVESTGSAGVVVLDESVGNSTVSLLKSAIEKSAIPGDVVIQANIITAEEGDQCIHCHSQPEKPLTSPNGEISKPISGHLKATRAIEIGHTFYLGTKYSEPLNAKFMSPTQGQHTIIMGCYGMGVSRMVSAIVEASHDKNGIIWPLSVAPYKVCIIALPQKNNADNQAKVDAEVQRLVQVFGSTYGKSNIVVDDRDFVQYGIR</sequence>
<evidence type="ECO:0000256" key="2">
    <source>
        <dbReference type="ARBA" id="ARBA00012831"/>
    </source>
</evidence>
<dbReference type="PANTHER" id="PTHR42753:SF2">
    <property type="entry name" value="PROLINE--TRNA LIGASE"/>
    <property type="match status" value="1"/>
</dbReference>
<comment type="catalytic activity">
    <reaction evidence="9">
        <text>tRNA(Pro) + L-proline + ATP = L-prolyl-tRNA(Pro) + AMP + diphosphate</text>
        <dbReference type="Rhea" id="RHEA:14305"/>
        <dbReference type="Rhea" id="RHEA-COMP:9700"/>
        <dbReference type="Rhea" id="RHEA-COMP:9702"/>
        <dbReference type="ChEBI" id="CHEBI:30616"/>
        <dbReference type="ChEBI" id="CHEBI:33019"/>
        <dbReference type="ChEBI" id="CHEBI:60039"/>
        <dbReference type="ChEBI" id="CHEBI:78442"/>
        <dbReference type="ChEBI" id="CHEBI:78532"/>
        <dbReference type="ChEBI" id="CHEBI:456215"/>
        <dbReference type="EC" id="6.1.1.15"/>
    </reaction>
</comment>
<keyword evidence="12" id="KW-1185">Reference proteome</keyword>
<reference evidence="11 12" key="1">
    <citation type="submission" date="2021-02" db="EMBL/GenBank/DDBJ databases">
        <title>Variation within the Batrachochytrium salamandrivorans European outbreak.</title>
        <authorList>
            <person name="Kelly M."/>
            <person name="Pasmans F."/>
            <person name="Shea T.P."/>
            <person name="Munoz J.F."/>
            <person name="Carranza S."/>
            <person name="Cuomo C.A."/>
            <person name="Martel A."/>
        </authorList>
    </citation>
    <scope>NUCLEOTIDE SEQUENCE [LARGE SCALE GENOMIC DNA]</scope>
    <source>
        <strain evidence="11 12">AMFP18/2</strain>
    </source>
</reference>
<dbReference type="Gene3D" id="3.30.930.10">
    <property type="entry name" value="Bira Bifunctional Protein, Domain 2"/>
    <property type="match status" value="2"/>
</dbReference>
<dbReference type="Gene3D" id="3.40.50.800">
    <property type="entry name" value="Anticodon-binding domain"/>
    <property type="match status" value="1"/>
</dbReference>
<dbReference type="SUPFAM" id="SSF55681">
    <property type="entry name" value="Class II aaRS and biotin synthetases"/>
    <property type="match status" value="1"/>
</dbReference>
<evidence type="ECO:0000256" key="5">
    <source>
        <dbReference type="ARBA" id="ARBA00022840"/>
    </source>
</evidence>
<organism evidence="11 12">
    <name type="scientific">Batrachochytrium salamandrivorans</name>
    <dbReference type="NCBI Taxonomy" id="1357716"/>
    <lineage>
        <taxon>Eukaryota</taxon>
        <taxon>Fungi</taxon>
        <taxon>Fungi incertae sedis</taxon>
        <taxon>Chytridiomycota</taxon>
        <taxon>Chytridiomycota incertae sedis</taxon>
        <taxon>Chytridiomycetes</taxon>
        <taxon>Rhizophydiales</taxon>
        <taxon>Rhizophydiales incertae sedis</taxon>
        <taxon>Batrachochytrium</taxon>
    </lineage>
</organism>
<gene>
    <name evidence="11" type="ORF">BASA50_010668</name>
</gene>
<dbReference type="EMBL" id="JAFCIX010000501">
    <property type="protein sequence ID" value="KAH6588541.1"/>
    <property type="molecule type" value="Genomic_DNA"/>
</dbReference>
<dbReference type="InterPro" id="IPR004500">
    <property type="entry name" value="Pro-tRNA-synth_IIa_bac-type"/>
</dbReference>
<dbReference type="Proteomes" id="UP001648503">
    <property type="component" value="Unassembled WGS sequence"/>
</dbReference>
<dbReference type="EC" id="6.1.1.15" evidence="2"/>
<evidence type="ECO:0000256" key="4">
    <source>
        <dbReference type="ARBA" id="ARBA00022741"/>
    </source>
</evidence>
<evidence type="ECO:0000256" key="1">
    <source>
        <dbReference type="ARBA" id="ARBA00008226"/>
    </source>
</evidence>
<evidence type="ECO:0000256" key="8">
    <source>
        <dbReference type="ARBA" id="ARBA00029731"/>
    </source>
</evidence>
<evidence type="ECO:0000313" key="11">
    <source>
        <dbReference type="EMBL" id="KAH6588541.1"/>
    </source>
</evidence>
<evidence type="ECO:0000259" key="10">
    <source>
        <dbReference type="PROSITE" id="PS50862"/>
    </source>
</evidence>
<protein>
    <recommendedName>
        <fullName evidence="2">proline--tRNA ligase</fullName>
        <ecNumber evidence="2">6.1.1.15</ecNumber>
    </recommendedName>
    <alternativeName>
        <fullName evidence="8">Prolyl-tRNA synthetase</fullName>
    </alternativeName>
</protein>
<dbReference type="InterPro" id="IPR006195">
    <property type="entry name" value="aa-tRNA-synth_II"/>
</dbReference>
<name>A0ABQ8EXW7_9FUNG</name>
<dbReference type="Pfam" id="PF00587">
    <property type="entry name" value="tRNA-synt_2b"/>
    <property type="match status" value="1"/>
</dbReference>
<comment type="caution">
    <text evidence="11">The sequence shown here is derived from an EMBL/GenBank/DDBJ whole genome shotgun (WGS) entry which is preliminary data.</text>
</comment>
<accession>A0ABQ8EXW7</accession>
<keyword evidence="4" id="KW-0547">Nucleotide-binding</keyword>
<feature type="domain" description="Aminoacyl-transfer RNA synthetases class-II family profile" evidence="10">
    <location>
        <begin position="130"/>
        <end position="564"/>
    </location>
</feature>
<keyword evidence="6" id="KW-0648">Protein biosynthesis</keyword>
<dbReference type="NCBIfam" id="TIGR00409">
    <property type="entry name" value="proS_fam_II"/>
    <property type="match status" value="1"/>
</dbReference>
<dbReference type="PRINTS" id="PR01046">
    <property type="entry name" value="TRNASYNTHPRO"/>
</dbReference>
<evidence type="ECO:0000256" key="9">
    <source>
        <dbReference type="ARBA" id="ARBA00047671"/>
    </source>
</evidence>
<evidence type="ECO:0000256" key="7">
    <source>
        <dbReference type="ARBA" id="ARBA00023146"/>
    </source>
</evidence>
<dbReference type="PROSITE" id="PS50862">
    <property type="entry name" value="AA_TRNA_LIGASE_II"/>
    <property type="match status" value="1"/>
</dbReference>
<dbReference type="InterPro" id="IPR033730">
    <property type="entry name" value="ProRS_core_prok"/>
</dbReference>
<dbReference type="InterPro" id="IPR036621">
    <property type="entry name" value="Anticodon-bd_dom_sf"/>
</dbReference>
<keyword evidence="5" id="KW-0067">ATP-binding</keyword>
<proteinExistence type="inferred from homology"/>
<dbReference type="InterPro" id="IPR050062">
    <property type="entry name" value="Pro-tRNA_synthetase"/>
</dbReference>
<dbReference type="InterPro" id="IPR002314">
    <property type="entry name" value="aa-tRNA-synt_IIb"/>
</dbReference>
<dbReference type="InterPro" id="IPR045864">
    <property type="entry name" value="aa-tRNA-synth_II/BPL/LPL"/>
</dbReference>
<evidence type="ECO:0000313" key="12">
    <source>
        <dbReference type="Proteomes" id="UP001648503"/>
    </source>
</evidence>
<keyword evidence="7" id="KW-0030">Aminoacyl-tRNA synthetase</keyword>
<dbReference type="PANTHER" id="PTHR42753">
    <property type="entry name" value="MITOCHONDRIAL RIBOSOME PROTEIN L39/PROLYL-TRNA LIGASE FAMILY MEMBER"/>
    <property type="match status" value="1"/>
</dbReference>